<dbReference type="InterPro" id="IPR001650">
    <property type="entry name" value="Helicase_C-like"/>
</dbReference>
<dbReference type="GO" id="GO:0004519">
    <property type="term" value="F:endonuclease activity"/>
    <property type="evidence" value="ECO:0007669"/>
    <property type="project" value="InterPro"/>
</dbReference>
<evidence type="ECO:0000256" key="4">
    <source>
        <dbReference type="ARBA" id="ARBA00022840"/>
    </source>
</evidence>
<keyword evidence="9" id="KW-1185">Reference proteome</keyword>
<dbReference type="SMART" id="SM00490">
    <property type="entry name" value="HELICc"/>
    <property type="match status" value="1"/>
</dbReference>
<evidence type="ECO:0000256" key="3">
    <source>
        <dbReference type="ARBA" id="ARBA00022806"/>
    </source>
</evidence>
<dbReference type="PANTHER" id="PTHR11274">
    <property type="entry name" value="RAD25/XP-B DNA REPAIR HELICASE"/>
    <property type="match status" value="1"/>
</dbReference>
<dbReference type="Pfam" id="PF00271">
    <property type="entry name" value="Helicase_C"/>
    <property type="match status" value="1"/>
</dbReference>
<feature type="domain" description="Helicase ATP-binding" evidence="6">
    <location>
        <begin position="46"/>
        <end position="223"/>
    </location>
</feature>
<dbReference type="PROSITE" id="PS51192">
    <property type="entry name" value="HELICASE_ATP_BIND_1"/>
    <property type="match status" value="1"/>
</dbReference>
<feature type="region of interest" description="Disordered" evidence="5">
    <location>
        <begin position="657"/>
        <end position="685"/>
    </location>
</feature>
<gene>
    <name evidence="8" type="ORF">CMC5_054470</name>
</gene>
<dbReference type="Gene3D" id="1.10.30.50">
    <property type="match status" value="1"/>
</dbReference>
<dbReference type="SUPFAM" id="SSF52540">
    <property type="entry name" value="P-loop containing nucleoside triphosphate hydrolases"/>
    <property type="match status" value="1"/>
</dbReference>
<keyword evidence="1" id="KW-0547">Nucleotide-binding</keyword>
<dbReference type="GO" id="GO:0008270">
    <property type="term" value="F:zinc ion binding"/>
    <property type="evidence" value="ECO:0007669"/>
    <property type="project" value="InterPro"/>
</dbReference>
<evidence type="ECO:0000313" key="8">
    <source>
        <dbReference type="EMBL" id="AKT41280.1"/>
    </source>
</evidence>
<dbReference type="Pfam" id="PF04851">
    <property type="entry name" value="ResIII"/>
    <property type="match status" value="1"/>
</dbReference>
<sequence length="858" mass="97142">MNVKKTRRSERSFYAKWTLPDCRKEKQLDPAPHQAVALRKLDGWYGKLGQNQGGGILVLPTGGGKTFTAVRFLCAGPLSDGYKVLWLAHTHHLLEQAFHSFKHDTLGSIREPRRELSLRVVSGTPGHYPPRDILPKDDVVIATLQTITNAFREQLSALVQFIKAAGKKLFIVFDEAHHAPAPSYRNLLEGLRAKGAPVLGLTATPVYSDERKQGWLKKLFPDGILAQTRASELIASGVLARPKSFSLTTRYTPSFEGADYEKWLGTYRDIPEYVVDALANSAERNGFIAKTYADERKKWGKTIIFTDRWYQCEAIAEALKRYKVKAGSVYSHVDASPATVALRKERDSDTNARVLESFRKNEIQVLINVRMLTEGTDVPDVQTVFLTRQTTSRILLTQMVGRALRGPKFKGTEEANIVSFEDDWREQVQWAEFELEDGSADDKVRSTTHRPPLQLISIDLVKQLARQMADGANVTPVPFQALMPVGWYKVTFDARVDGSDDIEPQELLVMVFEDEIDGFKALIKSLTRSVPEPFGEESVTLEDHRESVESWRAKFLSGARRNPVDLQADLLLVARHIAQQQRTAPPFFPFEMRAEHDVDKLAIDFIESDLGPRAIDEKLRAEYARSDRFWRTLFHRYEQLRHFYDGCQVRILEATNREADPETYRPPTPDRGRQPSVSEPDEHVKKEVLKRDNRACLACGSNRTLQVDHIIPVYHAGSHEPDNLQTLCKRCNGLKGTRTIRFTSASTQLTHALTELPLGTVPNVEDAANPDQWGRFFRQTFNFFYQCGAVGDVTISSRGAGYYDWAVTLRSGNNPAWLAPHLEELVDLIQSVREKGRKPPIRSLRIRAPGQRDLVYPN</sequence>
<feature type="domain" description="Helicase C-terminal" evidence="7">
    <location>
        <begin position="273"/>
        <end position="452"/>
    </location>
</feature>
<feature type="compositionally biased region" description="Basic and acidic residues" evidence="5">
    <location>
        <begin position="657"/>
        <end position="673"/>
    </location>
</feature>
<evidence type="ECO:0008006" key="10">
    <source>
        <dbReference type="Google" id="ProtNLM"/>
    </source>
</evidence>
<evidence type="ECO:0000256" key="2">
    <source>
        <dbReference type="ARBA" id="ARBA00022801"/>
    </source>
</evidence>
<proteinExistence type="predicted"/>
<keyword evidence="3" id="KW-0347">Helicase</keyword>
<evidence type="ECO:0000256" key="5">
    <source>
        <dbReference type="SAM" id="MobiDB-lite"/>
    </source>
</evidence>
<dbReference type="Gene3D" id="3.40.50.300">
    <property type="entry name" value="P-loop containing nucleotide triphosphate hydrolases"/>
    <property type="match status" value="2"/>
</dbReference>
<evidence type="ECO:0000256" key="1">
    <source>
        <dbReference type="ARBA" id="ARBA00022741"/>
    </source>
</evidence>
<dbReference type="InterPro" id="IPR002711">
    <property type="entry name" value="HNH"/>
</dbReference>
<dbReference type="CDD" id="cd00085">
    <property type="entry name" value="HNHc"/>
    <property type="match status" value="1"/>
</dbReference>
<dbReference type="PANTHER" id="PTHR11274:SF0">
    <property type="entry name" value="GENERAL TRANSCRIPTION AND DNA REPAIR FACTOR IIH HELICASE SUBUNIT XPB"/>
    <property type="match status" value="1"/>
</dbReference>
<keyword evidence="4" id="KW-0067">ATP-binding</keyword>
<dbReference type="Pfam" id="PF01844">
    <property type="entry name" value="HNH"/>
    <property type="match status" value="1"/>
</dbReference>
<dbReference type="InterPro" id="IPR003615">
    <property type="entry name" value="HNH_nuc"/>
</dbReference>
<dbReference type="PATRIC" id="fig|52.7.peg.6029"/>
<accession>A0A0K1EK89</accession>
<evidence type="ECO:0000259" key="7">
    <source>
        <dbReference type="PROSITE" id="PS51194"/>
    </source>
</evidence>
<dbReference type="STRING" id="52.CMC5_054470"/>
<dbReference type="GO" id="GO:0004386">
    <property type="term" value="F:helicase activity"/>
    <property type="evidence" value="ECO:0007669"/>
    <property type="project" value="UniProtKB-KW"/>
</dbReference>
<dbReference type="InterPro" id="IPR027417">
    <property type="entry name" value="P-loop_NTPase"/>
</dbReference>
<dbReference type="InterPro" id="IPR050615">
    <property type="entry name" value="ATP-dep_DNA_Helicase"/>
</dbReference>
<keyword evidence="2" id="KW-0378">Hydrolase</keyword>
<dbReference type="SMART" id="SM00487">
    <property type="entry name" value="DEXDc"/>
    <property type="match status" value="1"/>
</dbReference>
<dbReference type="SMART" id="SM00507">
    <property type="entry name" value="HNHc"/>
    <property type="match status" value="1"/>
</dbReference>
<reference evidence="8 9" key="1">
    <citation type="submission" date="2015-07" db="EMBL/GenBank/DDBJ databases">
        <title>Genome analysis of myxobacterium Chondromyces crocatus Cm c5 reveals a high potential for natural compound synthesis and the genetic basis for the loss of fruiting body formation.</title>
        <authorList>
            <person name="Zaburannyi N."/>
            <person name="Bunk B."/>
            <person name="Maier J."/>
            <person name="Overmann J."/>
            <person name="Mueller R."/>
        </authorList>
    </citation>
    <scope>NUCLEOTIDE SEQUENCE [LARGE SCALE GENOMIC DNA]</scope>
    <source>
        <strain evidence="8 9">Cm c5</strain>
    </source>
</reference>
<dbReference type="GO" id="GO:0003677">
    <property type="term" value="F:DNA binding"/>
    <property type="evidence" value="ECO:0007669"/>
    <property type="project" value="InterPro"/>
</dbReference>
<protein>
    <recommendedName>
        <fullName evidence="10">Helicase</fullName>
    </recommendedName>
</protein>
<dbReference type="EMBL" id="CP012159">
    <property type="protein sequence ID" value="AKT41280.1"/>
    <property type="molecule type" value="Genomic_DNA"/>
</dbReference>
<dbReference type="Proteomes" id="UP000067626">
    <property type="component" value="Chromosome"/>
</dbReference>
<dbReference type="KEGG" id="ccro:CMC5_054470"/>
<dbReference type="AlphaFoldDB" id="A0A0K1EK89"/>
<dbReference type="PROSITE" id="PS51194">
    <property type="entry name" value="HELICASE_CTER"/>
    <property type="match status" value="1"/>
</dbReference>
<dbReference type="GO" id="GO:0016787">
    <property type="term" value="F:hydrolase activity"/>
    <property type="evidence" value="ECO:0007669"/>
    <property type="project" value="UniProtKB-KW"/>
</dbReference>
<evidence type="ECO:0000313" key="9">
    <source>
        <dbReference type="Proteomes" id="UP000067626"/>
    </source>
</evidence>
<dbReference type="InterPro" id="IPR014001">
    <property type="entry name" value="Helicase_ATP-bd"/>
</dbReference>
<dbReference type="InterPro" id="IPR006935">
    <property type="entry name" value="Helicase/UvrB_N"/>
</dbReference>
<dbReference type="GO" id="GO:0005524">
    <property type="term" value="F:ATP binding"/>
    <property type="evidence" value="ECO:0007669"/>
    <property type="project" value="UniProtKB-KW"/>
</dbReference>
<organism evidence="8 9">
    <name type="scientific">Chondromyces crocatus</name>
    <dbReference type="NCBI Taxonomy" id="52"/>
    <lineage>
        <taxon>Bacteria</taxon>
        <taxon>Pseudomonadati</taxon>
        <taxon>Myxococcota</taxon>
        <taxon>Polyangia</taxon>
        <taxon>Polyangiales</taxon>
        <taxon>Polyangiaceae</taxon>
        <taxon>Chondromyces</taxon>
    </lineage>
</organism>
<name>A0A0K1EK89_CHOCO</name>
<evidence type="ECO:0000259" key="6">
    <source>
        <dbReference type="PROSITE" id="PS51192"/>
    </source>
</evidence>